<dbReference type="Gene3D" id="3.10.180.10">
    <property type="entry name" value="2,3-Dihydroxybiphenyl 1,2-Dioxygenase, domain 1"/>
    <property type="match status" value="1"/>
</dbReference>
<reference evidence="3 4" key="1">
    <citation type="submission" date="2017-04" db="EMBL/GenBank/DDBJ databases">
        <authorList>
            <person name="Afonso C.L."/>
            <person name="Miller P.J."/>
            <person name="Scott M.A."/>
            <person name="Spackman E."/>
            <person name="Goraichik I."/>
            <person name="Dimitrov K.M."/>
            <person name="Suarez D.L."/>
            <person name="Swayne D.E."/>
        </authorList>
    </citation>
    <scope>NUCLEOTIDE SEQUENCE [LARGE SCALE GENOMIC DNA]</scope>
    <source>
        <strain evidence="3 4">N3/975</strain>
    </source>
</reference>
<dbReference type="Pfam" id="PF00903">
    <property type="entry name" value="Glyoxalase"/>
    <property type="match status" value="1"/>
</dbReference>
<keyword evidence="4" id="KW-1185">Reference proteome</keyword>
<gene>
    <name evidence="3" type="ORF">SAMN05661091_1673</name>
</gene>
<feature type="domain" description="VOC" evidence="2">
    <location>
        <begin position="2"/>
        <end position="120"/>
    </location>
</feature>
<dbReference type="PROSITE" id="PS51819">
    <property type="entry name" value="VOC"/>
    <property type="match status" value="1"/>
</dbReference>
<dbReference type="PANTHER" id="PTHR43048">
    <property type="entry name" value="METHYLMALONYL-COA EPIMERASE"/>
    <property type="match status" value="1"/>
</dbReference>
<evidence type="ECO:0000313" key="3">
    <source>
        <dbReference type="EMBL" id="SMF79162.1"/>
    </source>
</evidence>
<evidence type="ECO:0000259" key="2">
    <source>
        <dbReference type="PROSITE" id="PS51819"/>
    </source>
</evidence>
<dbReference type="InterPro" id="IPR037523">
    <property type="entry name" value="VOC_core"/>
</dbReference>
<proteinExistence type="predicted"/>
<dbReference type="EMBL" id="LT840184">
    <property type="protein sequence ID" value="SMF79162.1"/>
    <property type="molecule type" value="Genomic_DNA"/>
</dbReference>
<dbReference type="InterPro" id="IPR029068">
    <property type="entry name" value="Glyas_Bleomycin-R_OHBP_Dase"/>
</dbReference>
<evidence type="ECO:0000313" key="4">
    <source>
        <dbReference type="Proteomes" id="UP000192940"/>
    </source>
</evidence>
<evidence type="ECO:0000256" key="1">
    <source>
        <dbReference type="ARBA" id="ARBA00022723"/>
    </source>
</evidence>
<dbReference type="PANTHER" id="PTHR43048:SF4">
    <property type="entry name" value="RING-CLEAVING DIOXYGENASE-RELATED"/>
    <property type="match status" value="1"/>
</dbReference>
<keyword evidence="1" id="KW-0479">Metal-binding</keyword>
<dbReference type="GO" id="GO:0004493">
    <property type="term" value="F:methylmalonyl-CoA epimerase activity"/>
    <property type="evidence" value="ECO:0007669"/>
    <property type="project" value="TreeGrafter"/>
</dbReference>
<name>A0A1X7H3Z5_9BACL</name>
<dbReference type="GO" id="GO:0046872">
    <property type="term" value="F:metal ion binding"/>
    <property type="evidence" value="ECO:0007669"/>
    <property type="project" value="UniProtKB-KW"/>
</dbReference>
<dbReference type="AlphaFoldDB" id="A0A1X7H3Z5"/>
<dbReference type="InterPro" id="IPR004360">
    <property type="entry name" value="Glyas_Fos-R_dOase_dom"/>
</dbReference>
<sequence length="121" mass="13976">MKFNGICLITEDVSYMAAFYKEILQAEVVGDENNARILIEDSHIDIFSKQGMENMAPGSTLNAGYGSYTIEIEVDDVDEEFKLLNNKNVTFVKRPETYPWGRRSFWFRDPDGNIINFYSKQ</sequence>
<dbReference type="GO" id="GO:0046491">
    <property type="term" value="P:L-methylmalonyl-CoA metabolic process"/>
    <property type="evidence" value="ECO:0007669"/>
    <property type="project" value="TreeGrafter"/>
</dbReference>
<dbReference type="CDD" id="cd06587">
    <property type="entry name" value="VOC"/>
    <property type="match status" value="1"/>
</dbReference>
<dbReference type="InterPro" id="IPR051785">
    <property type="entry name" value="MMCE/EMCE_epimerase"/>
</dbReference>
<dbReference type="Proteomes" id="UP000192940">
    <property type="component" value="Chromosome I"/>
</dbReference>
<dbReference type="RefSeq" id="WP_208918565.1">
    <property type="nucleotide sequence ID" value="NZ_LT840184.1"/>
</dbReference>
<organism evidence="3 4">
    <name type="scientific">Paenibacillus uliginis N3/975</name>
    <dbReference type="NCBI Taxonomy" id="1313296"/>
    <lineage>
        <taxon>Bacteria</taxon>
        <taxon>Bacillati</taxon>
        <taxon>Bacillota</taxon>
        <taxon>Bacilli</taxon>
        <taxon>Bacillales</taxon>
        <taxon>Paenibacillaceae</taxon>
        <taxon>Paenibacillus</taxon>
    </lineage>
</organism>
<dbReference type="STRING" id="1313296.SAMN05661091_1673"/>
<accession>A0A1X7H3Z5</accession>
<protein>
    <submittedName>
        <fullName evidence="3">Uncharacterized conserved protein PhnB, glyoxalase superfamily</fullName>
    </submittedName>
</protein>
<dbReference type="SUPFAM" id="SSF54593">
    <property type="entry name" value="Glyoxalase/Bleomycin resistance protein/Dihydroxybiphenyl dioxygenase"/>
    <property type="match status" value="1"/>
</dbReference>